<dbReference type="EMBL" id="DSBY01000056">
    <property type="protein sequence ID" value="HDS62742.1"/>
    <property type="molecule type" value="Genomic_DNA"/>
</dbReference>
<gene>
    <name evidence="1" type="ORF">ENN52_01145</name>
</gene>
<evidence type="ECO:0000313" key="1">
    <source>
        <dbReference type="EMBL" id="HDS62742.1"/>
    </source>
</evidence>
<dbReference type="Proteomes" id="UP000885648">
    <property type="component" value="Unassembled WGS sequence"/>
</dbReference>
<comment type="caution">
    <text evidence="1">The sequence shown here is derived from an EMBL/GenBank/DDBJ whole genome shotgun (WGS) entry which is preliminary data.</text>
</comment>
<sequence>MVDRDYQIGMMKTAESILDAAEGRTLESIEQDLAGLGFAEIGADPAAVAMEQREQELYLEIDLDPDGRVHGYVLIPFDEKAQKQERFRW</sequence>
<dbReference type="AlphaFoldDB" id="A0A831LPX5"/>
<protein>
    <submittedName>
        <fullName evidence="1">Uncharacterized protein</fullName>
    </submittedName>
</protein>
<organism evidence="1">
    <name type="scientific">Methanofollis liminatans</name>
    <dbReference type="NCBI Taxonomy" id="2201"/>
    <lineage>
        <taxon>Archaea</taxon>
        <taxon>Methanobacteriati</taxon>
        <taxon>Methanobacteriota</taxon>
        <taxon>Stenosarchaea group</taxon>
        <taxon>Methanomicrobia</taxon>
        <taxon>Methanomicrobiales</taxon>
        <taxon>Methanomicrobiaceae</taxon>
        <taxon>Methanofollis</taxon>
    </lineage>
</organism>
<reference evidence="1" key="1">
    <citation type="journal article" date="2020" name="mSystems">
        <title>Genome- and Community-Level Interaction Insights into Carbon Utilization and Element Cycling Functions of Hydrothermarchaeota in Hydrothermal Sediment.</title>
        <authorList>
            <person name="Zhou Z."/>
            <person name="Liu Y."/>
            <person name="Xu W."/>
            <person name="Pan J."/>
            <person name="Luo Z.H."/>
            <person name="Li M."/>
        </authorList>
    </citation>
    <scope>NUCLEOTIDE SEQUENCE</scope>
    <source>
        <strain evidence="1">SpSt-1183</strain>
    </source>
</reference>
<accession>A0A831LPX5</accession>
<proteinExistence type="predicted"/>
<name>A0A831LPX5_9EURY</name>